<keyword evidence="2" id="KW-1185">Reference proteome</keyword>
<evidence type="ECO:0000313" key="2">
    <source>
        <dbReference type="Proteomes" id="UP000753376"/>
    </source>
</evidence>
<proteinExistence type="predicted"/>
<dbReference type="InterPro" id="IPR043773">
    <property type="entry name" value="JetA"/>
</dbReference>
<comment type="caution">
    <text evidence="1">The sequence shown here is derived from an EMBL/GenBank/DDBJ whole genome shotgun (WGS) entry which is preliminary data.</text>
</comment>
<evidence type="ECO:0000313" key="1">
    <source>
        <dbReference type="EMBL" id="MBU2874303.1"/>
    </source>
</evidence>
<dbReference type="EMBL" id="JAHKPV010000017">
    <property type="protein sequence ID" value="MBU2874303.1"/>
    <property type="molecule type" value="Genomic_DNA"/>
</dbReference>
<dbReference type="RefSeq" id="WP_216008142.1">
    <property type="nucleotide sequence ID" value="NZ_JAHKPV010000017.1"/>
</dbReference>
<reference evidence="1 2" key="1">
    <citation type="submission" date="2021-05" db="EMBL/GenBank/DDBJ databases">
        <title>Draft genomes of bacteria isolated from model marine particles.</title>
        <authorList>
            <person name="Datta M.S."/>
            <person name="Schwartzman J.A."/>
            <person name="Enke T.N."/>
            <person name="Saavedra J."/>
            <person name="Cermak N."/>
            <person name="Cordero O.X."/>
        </authorList>
    </citation>
    <scope>NUCLEOTIDE SEQUENCE [LARGE SCALE GENOMIC DNA]</scope>
    <source>
        <strain evidence="1 2">D2M19</strain>
    </source>
</reference>
<dbReference type="Pfam" id="PF18982">
    <property type="entry name" value="JetA"/>
    <property type="match status" value="1"/>
</dbReference>
<organism evidence="1 2">
    <name type="scientific">Marinobacter salexigens</name>
    <dbReference type="NCBI Taxonomy" id="1925763"/>
    <lineage>
        <taxon>Bacteria</taxon>
        <taxon>Pseudomonadati</taxon>
        <taxon>Pseudomonadota</taxon>
        <taxon>Gammaproteobacteria</taxon>
        <taxon>Pseudomonadales</taxon>
        <taxon>Marinobacteraceae</taxon>
        <taxon>Marinobacter</taxon>
    </lineage>
</organism>
<protein>
    <recommendedName>
        <fullName evidence="3">Flagellar protein FliT</fullName>
    </recommendedName>
</protein>
<sequence length="510" mass="58704">MTAAPEPSNLDNRVEPFFVDENANFFRPLVGRYREVVVSCLRELYSRLYSWDADYNVHLNREDVLTIFQGAISRTAILESDPDMDTPDEIDDHLSVQDRAAKVLRRLMECGWITDYMDSVTMRKSYQLSPTGRRFCAPFVRDFEELLPQTKNTRTTLSLLNNFYNSVLTDKPNPQDLLFAVHSSSKVVIDLNSLIEELDEKKRYLIKVVNKDLEEAKQAGDDIMGYVRNRLVPELRTRIKTDSIERYKSEILGIIDRLHALPNDKKALIERALRNETYRERLPGNPASILLWALDTIDTCLNKACELKVPELRHQADSFMRRMQLLIDHLTTISYGEHEHESIFKVVSELKTMAEEDFNSVLDGSLNDLGHVRMGLINPSKVRLPIQREKQLIDDTVTEPVKETAEQKRQRYILNALERLFAVNTTRIRESAIKELANGRKLKASDVLIGDVDSLLFVLNGPVVGSIANEKNDFMVHPVGQTYENPYLIADDYEIEYVGPELKEFEARHD</sequence>
<dbReference type="Proteomes" id="UP000753376">
    <property type="component" value="Unassembled WGS sequence"/>
</dbReference>
<accession>A0ABS6A894</accession>
<evidence type="ECO:0008006" key="3">
    <source>
        <dbReference type="Google" id="ProtNLM"/>
    </source>
</evidence>
<gene>
    <name evidence="1" type="ORF">KO508_09815</name>
</gene>
<name>A0ABS6A894_9GAMM</name>